<evidence type="ECO:0000259" key="2">
    <source>
        <dbReference type="Pfam" id="PF18859"/>
    </source>
</evidence>
<dbReference type="Pfam" id="PF18859">
    <property type="entry name" value="acVLRF1"/>
    <property type="match status" value="1"/>
</dbReference>
<accession>A0A062V4G2</accession>
<protein>
    <recommendedName>
        <fullName evidence="2">Actinobacteria/chloroflexi VLRF1 release factor domain-containing protein</fullName>
    </recommendedName>
</protein>
<dbReference type="SUPFAM" id="SSF53137">
    <property type="entry name" value="Translational machinery components"/>
    <property type="match status" value="1"/>
</dbReference>
<keyword evidence="1" id="KW-0175">Coiled coil</keyword>
<sequence length="313" mass="36095">MFDLFKKDKIESLQARITQLEEENKKLLLQLEKKSEKTKRTIATKQEVDRELNEARQRISSLENEVQRLKEESSGELNFHFSESLSRNKLENVLFLLESLQSKTSTLITIYLARDDILKNIISDIEDQIESSALYLIEKIDSQTGKVIFYDTIGIVKLVVIPVFPVSHSEYSLDRRFNIEPLKNSLISDKVLVINAHAGETFIGILEQDTFVEHDIVRSSVMGKHSKGGWSQKRFQSLVEEDIRHHADKVRAALGTIIEKHKDIQYVIAGGEGKLIRMILEGYDYPLIINNQLMDYQPEKLLKEIMSVRMYGL</sequence>
<dbReference type="InterPro" id="IPR024049">
    <property type="entry name" value="eRF1_1_sf"/>
</dbReference>
<name>A0A062V4G2_9EURY</name>
<evidence type="ECO:0000256" key="1">
    <source>
        <dbReference type="SAM" id="Coils"/>
    </source>
</evidence>
<gene>
    <name evidence="3" type="ORF">ANME2D_02743</name>
</gene>
<dbReference type="AlphaFoldDB" id="A0A062V4G2"/>
<evidence type="ECO:0000313" key="4">
    <source>
        <dbReference type="Proteomes" id="UP000027153"/>
    </source>
</evidence>
<feature type="coiled-coil region" evidence="1">
    <location>
        <begin position="3"/>
        <end position="72"/>
    </location>
</feature>
<keyword evidence="4" id="KW-1185">Reference proteome</keyword>
<dbReference type="InterPro" id="IPR042226">
    <property type="entry name" value="eFR1_2_sf"/>
</dbReference>
<dbReference type="OrthoDB" id="124486at2157"/>
<comment type="caution">
    <text evidence="3">The sequence shown here is derived from an EMBL/GenBank/DDBJ whole genome shotgun (WGS) entry which is preliminary data.</text>
</comment>
<feature type="domain" description="Actinobacteria/chloroflexi VLRF1 release factor" evidence="2">
    <location>
        <begin position="190"/>
        <end position="281"/>
    </location>
</feature>
<reference evidence="3 4" key="1">
    <citation type="journal article" date="2013" name="Nature">
        <title>Anaerobic oxidation of methane coupled to nitrate reduction in a novel archaeal lineage.</title>
        <authorList>
            <person name="Haroon M.F."/>
            <person name="Hu S."/>
            <person name="Shi Y."/>
            <person name="Imelfort M."/>
            <person name="Keller J."/>
            <person name="Hugenholtz P."/>
            <person name="Yuan Z."/>
            <person name="Tyson G.W."/>
        </authorList>
    </citation>
    <scope>NUCLEOTIDE SEQUENCE [LARGE SCALE GENOMIC DNA]</scope>
    <source>
        <strain evidence="3 4">ANME-2d</strain>
    </source>
</reference>
<dbReference type="Proteomes" id="UP000027153">
    <property type="component" value="Unassembled WGS sequence"/>
</dbReference>
<proteinExistence type="predicted"/>
<evidence type="ECO:0000313" key="3">
    <source>
        <dbReference type="EMBL" id="KCZ70719.1"/>
    </source>
</evidence>
<dbReference type="RefSeq" id="WP_048092553.1">
    <property type="nucleotide sequence ID" value="NZ_JMIY01000007.1"/>
</dbReference>
<organism evidence="3 4">
    <name type="scientific">Candidatus Methanoperedens nitratireducens</name>
    <dbReference type="NCBI Taxonomy" id="1392998"/>
    <lineage>
        <taxon>Archaea</taxon>
        <taxon>Methanobacteriati</taxon>
        <taxon>Methanobacteriota</taxon>
        <taxon>Stenosarchaea group</taxon>
        <taxon>Methanomicrobia</taxon>
        <taxon>Methanosarcinales</taxon>
        <taxon>ANME-2 cluster</taxon>
        <taxon>Candidatus Methanoperedentaceae</taxon>
        <taxon>Candidatus Methanoperedens</taxon>
    </lineage>
</organism>
<dbReference type="EMBL" id="JMIY01000007">
    <property type="protein sequence ID" value="KCZ70719.1"/>
    <property type="molecule type" value="Genomic_DNA"/>
</dbReference>
<dbReference type="SUPFAM" id="SSF55481">
    <property type="entry name" value="N-terminal domain of eukaryotic peptide chain release factor subunit 1, ERF1"/>
    <property type="match status" value="1"/>
</dbReference>
<dbReference type="InterPro" id="IPR040783">
    <property type="entry name" value="VLRF1"/>
</dbReference>
<dbReference type="Gene3D" id="3.30.420.60">
    <property type="entry name" value="eRF1 domain 2"/>
    <property type="match status" value="1"/>
</dbReference>